<dbReference type="Pfam" id="PF13590">
    <property type="entry name" value="DUF4136"/>
    <property type="match status" value="1"/>
</dbReference>
<feature type="signal peptide" evidence="1">
    <location>
        <begin position="1"/>
        <end position="22"/>
    </location>
</feature>
<evidence type="ECO:0000259" key="2">
    <source>
        <dbReference type="Pfam" id="PF13590"/>
    </source>
</evidence>
<feature type="chain" id="PRO_5046437387" evidence="1">
    <location>
        <begin position="23"/>
        <end position="222"/>
    </location>
</feature>
<dbReference type="EMBL" id="JBHLWP010000013">
    <property type="protein sequence ID" value="MFC0253373.1"/>
    <property type="molecule type" value="Genomic_DNA"/>
</dbReference>
<evidence type="ECO:0000256" key="1">
    <source>
        <dbReference type="SAM" id="SignalP"/>
    </source>
</evidence>
<dbReference type="PROSITE" id="PS51257">
    <property type="entry name" value="PROKAR_LIPOPROTEIN"/>
    <property type="match status" value="1"/>
</dbReference>
<organism evidence="3 4">
    <name type="scientific">Massilia consociata</name>
    <dbReference type="NCBI Taxonomy" id="760117"/>
    <lineage>
        <taxon>Bacteria</taxon>
        <taxon>Pseudomonadati</taxon>
        <taxon>Pseudomonadota</taxon>
        <taxon>Betaproteobacteria</taxon>
        <taxon>Burkholderiales</taxon>
        <taxon>Oxalobacteraceae</taxon>
        <taxon>Telluria group</taxon>
        <taxon>Massilia</taxon>
    </lineage>
</organism>
<reference evidence="3 4" key="1">
    <citation type="submission" date="2024-09" db="EMBL/GenBank/DDBJ databases">
        <authorList>
            <person name="Sun Q."/>
            <person name="Mori K."/>
        </authorList>
    </citation>
    <scope>NUCLEOTIDE SEQUENCE [LARGE SCALE GENOMIC DNA]</scope>
    <source>
        <strain evidence="3 4">CCM 7792</strain>
    </source>
</reference>
<gene>
    <name evidence="3" type="ORF">ACFFJK_15855</name>
</gene>
<keyword evidence="1" id="KW-0732">Signal</keyword>
<evidence type="ECO:0000313" key="4">
    <source>
        <dbReference type="Proteomes" id="UP001589773"/>
    </source>
</evidence>
<feature type="domain" description="DUF4136" evidence="2">
    <location>
        <begin position="27"/>
        <end position="207"/>
    </location>
</feature>
<dbReference type="Proteomes" id="UP001589773">
    <property type="component" value="Unassembled WGS sequence"/>
</dbReference>
<proteinExistence type="predicted"/>
<comment type="caution">
    <text evidence="3">The sequence shown here is derived from an EMBL/GenBank/DDBJ whole genome shotgun (WGS) entry which is preliminary data.</text>
</comment>
<name>A0ABV6FIL3_9BURK</name>
<evidence type="ECO:0000313" key="3">
    <source>
        <dbReference type="EMBL" id="MFC0253373.1"/>
    </source>
</evidence>
<sequence length="222" mass="25413">MKRLMIAAGAAFTLLLTGCATTIRSDVTTFHQWPAQMEDKSYVFETPKPEDDTLEWRAYQDMVRGQLARLGFRDANGATPALTVSMRFTTTEVPVRVVEPLMSPFASPFYHPMYHPRYHPRFAYRGHRGFHRPYWGGWYSPFYDPFWSPAYQVSVEHRYRRELQVGIKSATDGKRLFDVTVHNTSRQMSTPAVMPALVQSAFEGFPGPSGVARRVELKQNNG</sequence>
<protein>
    <submittedName>
        <fullName evidence="3">DUF4136 domain-containing protein</fullName>
    </submittedName>
</protein>
<accession>A0ABV6FIL3</accession>
<dbReference type="RefSeq" id="WP_379680411.1">
    <property type="nucleotide sequence ID" value="NZ_JBHLWP010000013.1"/>
</dbReference>
<keyword evidence="4" id="KW-1185">Reference proteome</keyword>
<dbReference type="InterPro" id="IPR025411">
    <property type="entry name" value="DUF4136"/>
</dbReference>